<feature type="transmembrane region" description="Helical" evidence="7">
    <location>
        <begin position="124"/>
        <end position="144"/>
    </location>
</feature>
<dbReference type="InterPro" id="IPR003492">
    <property type="entry name" value="Battenin_disease_Cln3"/>
</dbReference>
<gene>
    <name evidence="9" type="primary">Aste57867_10702</name>
    <name evidence="8" type="ORF">As57867_010662</name>
    <name evidence="9" type="ORF">ASTE57867_10702</name>
</gene>
<keyword evidence="10" id="KW-1185">Reference proteome</keyword>
<sequence length="401" mass="43440">MVPTTTTHAVAFWLLGLVNNIPYVIMIAGAKEINSGGVAIVYVSEVLPSLLVQFSGPYWFQYVSYKWRIYLSGVLMALSFVTVVFGMGSSLALQLVGVAFNGMQQAIGESSLLAYASRFDNSRLCLTTWSSGTGVAGIAGFAWVTLFTSVADLQTTLLLALIFPAIYVIVFALLLAPEIHRPVDDIELKKPESLLESPVVDASTLLPSPELQPLGFKDGVRLTLSLWPYMVPLFIVYAAEYSSMAGTWAAIGFPLDDAEARTHFYRNAGFAYQGGVFLARSSGTWIRLQRWSIMALSLLQVALFGFFFAVATYTPHAIYNYGLIVPCIITGIIGGLVYVNSFTLLADEVPHYKEFALAASSVAMNVGVLVADVAGLYIQGCLYAMHRIAGATVEVACKPIN</sequence>
<dbReference type="InterPro" id="IPR036259">
    <property type="entry name" value="MFS_trans_sf"/>
</dbReference>
<evidence type="ECO:0000256" key="1">
    <source>
        <dbReference type="ARBA" id="ARBA00004127"/>
    </source>
</evidence>
<dbReference type="GO" id="GO:0012505">
    <property type="term" value="C:endomembrane system"/>
    <property type="evidence" value="ECO:0007669"/>
    <property type="project" value="UniProtKB-SubCell"/>
</dbReference>
<dbReference type="PRINTS" id="PR01315">
    <property type="entry name" value="BATTENIN"/>
</dbReference>
<dbReference type="EMBL" id="VJMH01005224">
    <property type="protein sequence ID" value="KAF0698702.1"/>
    <property type="molecule type" value="Genomic_DNA"/>
</dbReference>
<dbReference type="EMBL" id="CAADRA010005245">
    <property type="protein sequence ID" value="VFT87572.1"/>
    <property type="molecule type" value="Genomic_DNA"/>
</dbReference>
<dbReference type="SUPFAM" id="SSF103473">
    <property type="entry name" value="MFS general substrate transporter"/>
    <property type="match status" value="1"/>
</dbReference>
<keyword evidence="6 7" id="KW-0472">Membrane</keyword>
<dbReference type="PANTHER" id="PTHR10981">
    <property type="entry name" value="BATTENIN"/>
    <property type="match status" value="1"/>
</dbReference>
<feature type="transmembrane region" description="Helical" evidence="7">
    <location>
        <begin position="12"/>
        <end position="30"/>
    </location>
</feature>
<dbReference type="GO" id="GO:0051453">
    <property type="term" value="P:regulation of intracellular pH"/>
    <property type="evidence" value="ECO:0007669"/>
    <property type="project" value="TreeGrafter"/>
</dbReference>
<evidence type="ECO:0000256" key="2">
    <source>
        <dbReference type="ARBA" id="ARBA00007467"/>
    </source>
</evidence>
<feature type="transmembrane region" description="Helical" evidence="7">
    <location>
        <begin position="156"/>
        <end position="176"/>
    </location>
</feature>
<evidence type="ECO:0000256" key="3">
    <source>
        <dbReference type="ARBA" id="ARBA00022448"/>
    </source>
</evidence>
<proteinExistence type="inferred from homology"/>
<evidence type="ECO:0000256" key="4">
    <source>
        <dbReference type="ARBA" id="ARBA00022692"/>
    </source>
</evidence>
<dbReference type="OrthoDB" id="5965864at2759"/>
<evidence type="ECO:0000313" key="9">
    <source>
        <dbReference type="EMBL" id="VFT87572.1"/>
    </source>
</evidence>
<accession>A0A485KRN1</accession>
<feature type="transmembrane region" description="Helical" evidence="7">
    <location>
        <begin position="37"/>
        <end position="60"/>
    </location>
</feature>
<keyword evidence="5 7" id="KW-1133">Transmembrane helix</keyword>
<reference evidence="8" key="2">
    <citation type="submission" date="2019-06" db="EMBL/GenBank/DDBJ databases">
        <title>Genomics analysis of Aphanomyces spp. identifies a new class of oomycete effector associated with host adaptation.</title>
        <authorList>
            <person name="Gaulin E."/>
        </authorList>
    </citation>
    <scope>NUCLEOTIDE SEQUENCE</scope>
    <source>
        <strain evidence="8">CBS 578.67</strain>
    </source>
</reference>
<keyword evidence="3" id="KW-0813">Transport</keyword>
<name>A0A485KRN1_9STRA</name>
<feature type="transmembrane region" description="Helical" evidence="7">
    <location>
        <begin position="291"/>
        <end position="311"/>
    </location>
</feature>
<evidence type="ECO:0000256" key="6">
    <source>
        <dbReference type="ARBA" id="ARBA00023136"/>
    </source>
</evidence>
<dbReference type="PANTHER" id="PTHR10981:SF0">
    <property type="entry name" value="BATTENIN"/>
    <property type="match status" value="1"/>
</dbReference>
<comment type="similarity">
    <text evidence="2 7">Belongs to the battenin family.</text>
</comment>
<keyword evidence="4 7" id="KW-0812">Transmembrane</keyword>
<feature type="transmembrane region" description="Helical" evidence="7">
    <location>
        <begin position="226"/>
        <end position="251"/>
    </location>
</feature>
<dbReference type="Proteomes" id="UP000332933">
    <property type="component" value="Unassembled WGS sequence"/>
</dbReference>
<evidence type="ECO:0000256" key="7">
    <source>
        <dbReference type="RuleBase" id="RU361113"/>
    </source>
</evidence>
<evidence type="ECO:0000256" key="5">
    <source>
        <dbReference type="ARBA" id="ARBA00022989"/>
    </source>
</evidence>
<dbReference type="GO" id="GO:0005773">
    <property type="term" value="C:vacuole"/>
    <property type="evidence" value="ECO:0007669"/>
    <property type="project" value="TreeGrafter"/>
</dbReference>
<evidence type="ECO:0000313" key="10">
    <source>
        <dbReference type="Proteomes" id="UP000332933"/>
    </source>
</evidence>
<evidence type="ECO:0000313" key="8">
    <source>
        <dbReference type="EMBL" id="KAF0698702.1"/>
    </source>
</evidence>
<dbReference type="GO" id="GO:0016020">
    <property type="term" value="C:membrane"/>
    <property type="evidence" value="ECO:0007669"/>
    <property type="project" value="UniProtKB-UniRule"/>
</dbReference>
<reference evidence="9 10" key="1">
    <citation type="submission" date="2019-03" db="EMBL/GenBank/DDBJ databases">
        <authorList>
            <person name="Gaulin E."/>
            <person name="Dumas B."/>
        </authorList>
    </citation>
    <scope>NUCLEOTIDE SEQUENCE [LARGE SCALE GENOMIC DNA]</scope>
    <source>
        <strain evidence="9">CBS 568.67</strain>
    </source>
</reference>
<comment type="subcellular location">
    <subcellularLocation>
        <location evidence="1">Endomembrane system</location>
        <topology evidence="1">Multi-pass membrane protein</topology>
    </subcellularLocation>
</comment>
<protein>
    <submittedName>
        <fullName evidence="9">Aste57867_10702 protein</fullName>
    </submittedName>
</protein>
<feature type="transmembrane region" description="Helical" evidence="7">
    <location>
        <begin position="318"/>
        <end position="339"/>
    </location>
</feature>
<organism evidence="9 10">
    <name type="scientific">Aphanomyces stellatus</name>
    <dbReference type="NCBI Taxonomy" id="120398"/>
    <lineage>
        <taxon>Eukaryota</taxon>
        <taxon>Sar</taxon>
        <taxon>Stramenopiles</taxon>
        <taxon>Oomycota</taxon>
        <taxon>Saprolegniomycetes</taxon>
        <taxon>Saprolegniales</taxon>
        <taxon>Verrucalvaceae</taxon>
        <taxon>Aphanomyces</taxon>
    </lineage>
</organism>
<dbReference type="Gene3D" id="1.20.1250.20">
    <property type="entry name" value="MFS general substrate transporter like domains"/>
    <property type="match status" value="1"/>
</dbReference>
<dbReference type="AlphaFoldDB" id="A0A485KRN1"/>
<dbReference type="Pfam" id="PF02487">
    <property type="entry name" value="CLN3"/>
    <property type="match status" value="1"/>
</dbReference>
<feature type="transmembrane region" description="Helical" evidence="7">
    <location>
        <begin position="355"/>
        <end position="378"/>
    </location>
</feature>